<dbReference type="EMBL" id="VFRR01000002">
    <property type="protein sequence ID" value="TPE55305.1"/>
    <property type="molecule type" value="Genomic_DNA"/>
</dbReference>
<evidence type="ECO:0000256" key="6">
    <source>
        <dbReference type="ARBA" id="ARBA00022679"/>
    </source>
</evidence>
<comment type="similarity">
    <text evidence="2">Belongs to the ApbE family.</text>
</comment>
<keyword evidence="13" id="KW-1185">Reference proteome</keyword>
<protein>
    <recommendedName>
        <fullName evidence="4">FAD:protein FMN transferase</fullName>
        <ecNumber evidence="3">2.7.1.180</ecNumber>
    </recommendedName>
    <alternativeName>
        <fullName evidence="10">Flavin transferase</fullName>
    </alternativeName>
</protein>
<dbReference type="EC" id="2.7.1.180" evidence="3"/>
<dbReference type="AlphaFoldDB" id="A0A501X468"/>
<evidence type="ECO:0000256" key="3">
    <source>
        <dbReference type="ARBA" id="ARBA00011955"/>
    </source>
</evidence>
<dbReference type="InterPro" id="IPR024932">
    <property type="entry name" value="ApbE"/>
</dbReference>
<evidence type="ECO:0000256" key="4">
    <source>
        <dbReference type="ARBA" id="ARBA00016337"/>
    </source>
</evidence>
<dbReference type="PANTHER" id="PTHR30040">
    <property type="entry name" value="THIAMINE BIOSYNTHESIS LIPOPROTEIN APBE"/>
    <property type="match status" value="1"/>
</dbReference>
<name>A0A501X468_9GAMM</name>
<accession>A0A501X468</accession>
<dbReference type="GO" id="GO:0016740">
    <property type="term" value="F:transferase activity"/>
    <property type="evidence" value="ECO:0007669"/>
    <property type="project" value="UniProtKB-KW"/>
</dbReference>
<proteinExistence type="inferred from homology"/>
<dbReference type="Proteomes" id="UP000315901">
    <property type="component" value="Unassembled WGS sequence"/>
</dbReference>
<dbReference type="Gene3D" id="3.10.520.10">
    <property type="entry name" value="ApbE-like domains"/>
    <property type="match status" value="1"/>
</dbReference>
<evidence type="ECO:0000256" key="9">
    <source>
        <dbReference type="ARBA" id="ARBA00022842"/>
    </source>
</evidence>
<organism evidence="12 13">
    <name type="scientific">Maribrevibacterium harenarium</name>
    <dbReference type="NCBI Taxonomy" id="2589817"/>
    <lineage>
        <taxon>Bacteria</taxon>
        <taxon>Pseudomonadati</taxon>
        <taxon>Pseudomonadota</taxon>
        <taxon>Gammaproteobacteria</taxon>
        <taxon>Oceanospirillales</taxon>
        <taxon>Oceanospirillaceae</taxon>
        <taxon>Maribrevibacterium</taxon>
    </lineage>
</organism>
<evidence type="ECO:0000313" key="13">
    <source>
        <dbReference type="Proteomes" id="UP000315901"/>
    </source>
</evidence>
<dbReference type="GO" id="GO:0046872">
    <property type="term" value="F:metal ion binding"/>
    <property type="evidence" value="ECO:0007669"/>
    <property type="project" value="UniProtKB-KW"/>
</dbReference>
<evidence type="ECO:0000256" key="7">
    <source>
        <dbReference type="ARBA" id="ARBA00022723"/>
    </source>
</evidence>
<evidence type="ECO:0000256" key="2">
    <source>
        <dbReference type="ARBA" id="ARBA00008282"/>
    </source>
</evidence>
<comment type="catalytic activity">
    <reaction evidence="11">
        <text>L-threonyl-[protein] + FAD = FMN-L-threonyl-[protein] + AMP + H(+)</text>
        <dbReference type="Rhea" id="RHEA:36847"/>
        <dbReference type="Rhea" id="RHEA-COMP:11060"/>
        <dbReference type="Rhea" id="RHEA-COMP:11061"/>
        <dbReference type="ChEBI" id="CHEBI:15378"/>
        <dbReference type="ChEBI" id="CHEBI:30013"/>
        <dbReference type="ChEBI" id="CHEBI:57692"/>
        <dbReference type="ChEBI" id="CHEBI:74257"/>
        <dbReference type="ChEBI" id="CHEBI:456215"/>
        <dbReference type="EC" id="2.7.1.180"/>
    </reaction>
</comment>
<dbReference type="OrthoDB" id="9778595at2"/>
<keyword evidence="9" id="KW-0460">Magnesium</keyword>
<comment type="caution">
    <text evidence="12">The sequence shown here is derived from an EMBL/GenBank/DDBJ whole genome shotgun (WGS) entry which is preliminary data.</text>
</comment>
<dbReference type="PANTHER" id="PTHR30040:SF2">
    <property type="entry name" value="FAD:PROTEIN FMN TRANSFERASE"/>
    <property type="match status" value="1"/>
</dbReference>
<dbReference type="Pfam" id="PF02424">
    <property type="entry name" value="ApbE"/>
    <property type="match status" value="1"/>
</dbReference>
<dbReference type="InterPro" id="IPR003374">
    <property type="entry name" value="ApbE-like_sf"/>
</dbReference>
<comment type="cofactor">
    <cofactor evidence="1">
        <name>Mg(2+)</name>
        <dbReference type="ChEBI" id="CHEBI:18420"/>
    </cofactor>
</comment>
<keyword evidence="8" id="KW-0274">FAD</keyword>
<evidence type="ECO:0000313" key="12">
    <source>
        <dbReference type="EMBL" id="TPE55305.1"/>
    </source>
</evidence>
<keyword evidence="5" id="KW-0285">Flavoprotein</keyword>
<reference evidence="12 13" key="1">
    <citation type="submission" date="2019-06" db="EMBL/GenBank/DDBJ databases">
        <title>A novel bacterium of genus Marinomonas, isolated from coastal sand.</title>
        <authorList>
            <person name="Huang H."/>
            <person name="Mo K."/>
            <person name="Hu Y."/>
        </authorList>
    </citation>
    <scope>NUCLEOTIDE SEQUENCE [LARGE SCALE GENOMIC DNA]</scope>
    <source>
        <strain evidence="12 13">HB171799</strain>
    </source>
</reference>
<evidence type="ECO:0000256" key="11">
    <source>
        <dbReference type="ARBA" id="ARBA00048540"/>
    </source>
</evidence>
<dbReference type="SUPFAM" id="SSF143631">
    <property type="entry name" value="ApbE-like"/>
    <property type="match status" value="1"/>
</dbReference>
<keyword evidence="7" id="KW-0479">Metal-binding</keyword>
<sequence>MSDRLLSLEGILPTYPRHPVPRVVREQSGILRARFDCMASPCEILLSDIAVPLPEQLTLIANAITEAWRIEHKYSRYEADNTWAKLHQQRGQPQNVDAETQRLLLFANQAWQLSDGLFDITSGILRQCWRFNGQNVFPEKSQVEELLPYIGWQRLQWLPEQSTLMLPNGIELDFGGLGKEYAVERAMSQLLEGVANSETYRLLVNLGGDIAVRCGQLATTPWRIAIEQADTDGGEHSHITLANGAVATSGDTKRHIKHQGKRYGHILNPHTGYPITAAPLSVTVIGHDCIQAGMLATFTQLQGTNALDYIRATGVPFVLQTAEGSFQSE</sequence>
<keyword evidence="6 12" id="KW-0808">Transferase</keyword>
<gene>
    <name evidence="12" type="ORF">FJM67_01805</name>
</gene>
<dbReference type="RefSeq" id="WP_140586968.1">
    <property type="nucleotide sequence ID" value="NZ_VFRR01000002.1"/>
</dbReference>
<evidence type="ECO:0000256" key="5">
    <source>
        <dbReference type="ARBA" id="ARBA00022630"/>
    </source>
</evidence>
<evidence type="ECO:0000256" key="1">
    <source>
        <dbReference type="ARBA" id="ARBA00001946"/>
    </source>
</evidence>
<evidence type="ECO:0000256" key="8">
    <source>
        <dbReference type="ARBA" id="ARBA00022827"/>
    </source>
</evidence>
<evidence type="ECO:0000256" key="10">
    <source>
        <dbReference type="ARBA" id="ARBA00031306"/>
    </source>
</evidence>